<comment type="caution">
    <text evidence="2">The sequence shown here is derived from an EMBL/GenBank/DDBJ whole genome shotgun (WGS) entry which is preliminary data.</text>
</comment>
<reference evidence="2 3" key="1">
    <citation type="submission" date="2021-03" db="EMBL/GenBank/DDBJ databases">
        <title>The complete genome sequence of Acetobacter sacchari TBRC 11175.</title>
        <authorList>
            <person name="Charoenyingcharoen P."/>
            <person name="Yukphan P."/>
        </authorList>
    </citation>
    <scope>NUCLEOTIDE SEQUENCE [LARGE SCALE GENOMIC DNA]</scope>
    <source>
        <strain evidence="2 3">TBRC 11175</strain>
    </source>
</reference>
<dbReference type="PANTHER" id="PTHR36151">
    <property type="entry name" value="BLR2777 PROTEIN"/>
    <property type="match status" value="1"/>
</dbReference>
<dbReference type="EMBL" id="JAFVMF010000009">
    <property type="protein sequence ID" value="MBO1359991.1"/>
    <property type="molecule type" value="Genomic_DNA"/>
</dbReference>
<protein>
    <submittedName>
        <fullName evidence="2">DUF2236 domain-containing protein</fullName>
    </submittedName>
</protein>
<evidence type="ECO:0000313" key="2">
    <source>
        <dbReference type="EMBL" id="MBO1359991.1"/>
    </source>
</evidence>
<feature type="domain" description="ER-bound oxygenase mpaB/mpaB'/Rubber oxygenase catalytic" evidence="1">
    <location>
        <begin position="38"/>
        <end position="228"/>
    </location>
</feature>
<gene>
    <name evidence="2" type="ORF">J2D73_09305</name>
</gene>
<accession>A0ABS3LVQ6</accession>
<dbReference type="Pfam" id="PF09995">
    <property type="entry name" value="MPAB_Lcp_cat"/>
    <property type="match status" value="1"/>
</dbReference>
<dbReference type="Proteomes" id="UP000664771">
    <property type="component" value="Unassembled WGS sequence"/>
</dbReference>
<evidence type="ECO:0000313" key="3">
    <source>
        <dbReference type="Proteomes" id="UP000664771"/>
    </source>
</evidence>
<dbReference type="InterPro" id="IPR018713">
    <property type="entry name" value="MPAB/Lcp_cat_dom"/>
</dbReference>
<keyword evidence="3" id="KW-1185">Reference proteome</keyword>
<evidence type="ECO:0000259" key="1">
    <source>
        <dbReference type="Pfam" id="PF09995"/>
    </source>
</evidence>
<dbReference type="PANTHER" id="PTHR36151:SF3">
    <property type="entry name" value="ER-BOUND OXYGENASE MPAB_MPAB'_RUBBER OXYGENASE CATALYTIC DOMAIN-CONTAINING PROTEIN"/>
    <property type="match status" value="1"/>
</dbReference>
<organism evidence="2 3">
    <name type="scientific">Acetobacter sacchari</name>
    <dbReference type="NCBI Taxonomy" id="2661687"/>
    <lineage>
        <taxon>Bacteria</taxon>
        <taxon>Pseudomonadati</taxon>
        <taxon>Pseudomonadota</taxon>
        <taxon>Alphaproteobacteria</taxon>
        <taxon>Acetobacterales</taxon>
        <taxon>Acetobacteraceae</taxon>
        <taxon>Acetobacter</taxon>
    </lineage>
</organism>
<proteinExistence type="predicted"/>
<name>A0ABS3LVQ6_9PROT</name>
<sequence length="344" mass="38736">MGNANRWRRFGVPVPAGGSKKEDGSPDYGLFGPGSIVWKVALHPSNIVFQSVAQWGLQLMYKPVTAGVRDQDPLARKVRQGKLTAFDYFERLQRNSGIHAPMWFGDTATAEGIWKHLYRIHSHVEGGVIDVGEPGLGGFSATGSREVMWAALTEMVGMLWVYEHFAWHGDTPPSRLSDEERDQYISESAAYLRLVGSPEDEIPHTMAEADALFDKYQDLFKKSETADIMPDTGQHFAQLMHEQIKNNWHPTQQKVIDLLNEFFNEPMPAVIASYPEKIQLWGAGWGEAQRAEGVKKLAGSQKRIRQMQESPETFQRALDVFWGPDGTELINVARELDEKVRVAL</sequence>